<reference evidence="7 8" key="1">
    <citation type="journal article" date="2011" name="Stand. Genomic Sci.">
        <title>Complete genome sequence of Bacteroides salanitronis type strain (BL78).</title>
        <authorList>
            <person name="Gronow S."/>
            <person name="Held B."/>
            <person name="Lucas S."/>
            <person name="Lapidus A."/>
            <person name="Del Rio T.G."/>
            <person name="Nolan M."/>
            <person name="Tice H."/>
            <person name="Deshpande S."/>
            <person name="Cheng J.F."/>
            <person name="Pitluck S."/>
            <person name="Liolios K."/>
            <person name="Pagani I."/>
            <person name="Ivanova N."/>
            <person name="Mavromatis K."/>
            <person name="Pati A."/>
            <person name="Tapia R."/>
            <person name="Han C."/>
            <person name="Goodwin L."/>
            <person name="Chen A."/>
            <person name="Palaniappan K."/>
            <person name="Land M."/>
            <person name="Hauser L."/>
            <person name="Chang Y.J."/>
            <person name="Jeffries C.D."/>
            <person name="Brambilla E.M."/>
            <person name="Rohde M."/>
            <person name="Goker M."/>
            <person name="Detter J.C."/>
            <person name="Woyke T."/>
            <person name="Bristow J."/>
            <person name="Markowitz V."/>
            <person name="Hugenholtz P."/>
            <person name="Kyrpides N.C."/>
            <person name="Klenk H.P."/>
            <person name="Eisen J.A."/>
        </authorList>
    </citation>
    <scope>NUCLEOTIDE SEQUENCE [LARGE SCALE GENOMIC DNA]</scope>
    <source>
        <strain evidence="7 8">DSM 18170</strain>
    </source>
</reference>
<name>F0R6U9_PHOSB</name>
<keyword evidence="5" id="KW-0460">Magnesium</keyword>
<dbReference type="eggNOG" id="COG0754">
    <property type="taxonomic scope" value="Bacteria"/>
</dbReference>
<keyword evidence="2" id="KW-0479">Metal-binding</keyword>
<evidence type="ECO:0000256" key="4">
    <source>
        <dbReference type="ARBA" id="ARBA00022840"/>
    </source>
</evidence>
<gene>
    <name evidence="7" type="ordered locus">Bacsa_0255</name>
</gene>
<evidence type="ECO:0000256" key="1">
    <source>
        <dbReference type="ARBA" id="ARBA00022598"/>
    </source>
</evidence>
<dbReference type="GO" id="GO:0016874">
    <property type="term" value="F:ligase activity"/>
    <property type="evidence" value="ECO:0007669"/>
    <property type="project" value="UniProtKB-KW"/>
</dbReference>
<dbReference type="GO" id="GO:0046872">
    <property type="term" value="F:metal ion binding"/>
    <property type="evidence" value="ECO:0007669"/>
    <property type="project" value="UniProtKB-KW"/>
</dbReference>
<evidence type="ECO:0000256" key="3">
    <source>
        <dbReference type="ARBA" id="ARBA00022741"/>
    </source>
</evidence>
<keyword evidence="3" id="KW-0547">Nucleotide-binding</keyword>
<sequence>MERKYVTPRADYREKIEALGFDFHGDYWREEAYYRFTSDEIERLEKATAEAYRMYCEAAGYIIEKDPEWMERFLRLPLDVCRRIRESWDADELSLYGRFDFMLDEKGVPRILEFNADTPTSLLEASVIQWQWKEEVFPELDQYNGIHEGLVQSWKDIVPAGGNVHFAGVLENHEDTGTLQYLASTAMEAGYSTRVLDMNDMNLQDGCFYDPSGERIGHCFKLYPWEWMADESPDGCLASVVWIEPIWKLVMSNKAILAKVFELFPDSPYVLPCFLSRPESGVYCKKPVFAREGHNVSVVDIRNWEERALVRETEGDYNTGAYVYQWYVKPTVYGGRYPIIGSWIIGGEPAGIGIRENRTEITDNLSEFVPHVISFTI</sequence>
<keyword evidence="4" id="KW-0067">ATP-binding</keyword>
<dbReference type="HOGENOM" id="CLU_059175_0_0_10"/>
<dbReference type="SUPFAM" id="SSF56059">
    <property type="entry name" value="Glutathione synthetase ATP-binding domain-like"/>
    <property type="match status" value="1"/>
</dbReference>
<evidence type="ECO:0000313" key="7">
    <source>
        <dbReference type="EMBL" id="ADY34866.1"/>
    </source>
</evidence>
<dbReference type="OrthoDB" id="9765517at2"/>
<dbReference type="STRING" id="667015.Bacsa_0255"/>
<dbReference type="InterPro" id="IPR005494">
    <property type="entry name" value="GSPS_pre-ATP-grasp-like_dom"/>
</dbReference>
<evidence type="ECO:0000256" key="5">
    <source>
        <dbReference type="ARBA" id="ARBA00022842"/>
    </source>
</evidence>
<evidence type="ECO:0000313" key="8">
    <source>
        <dbReference type="Proteomes" id="UP000007486"/>
    </source>
</evidence>
<dbReference type="Pfam" id="PF03738">
    <property type="entry name" value="GSP_synth"/>
    <property type="match status" value="1"/>
</dbReference>
<protein>
    <submittedName>
        <fullName evidence="7">Glutathionylspermidine synthase</fullName>
    </submittedName>
</protein>
<feature type="domain" description="Glutathionylspermidine synthase pre-ATP-grasp-like" evidence="6">
    <location>
        <begin position="13"/>
        <end position="373"/>
    </location>
</feature>
<keyword evidence="1" id="KW-0436">Ligase</keyword>
<accession>F0R6U9</accession>
<dbReference type="GO" id="GO:0005524">
    <property type="term" value="F:ATP binding"/>
    <property type="evidence" value="ECO:0007669"/>
    <property type="project" value="UniProtKB-KW"/>
</dbReference>
<dbReference type="Proteomes" id="UP000007486">
    <property type="component" value="Chromosome"/>
</dbReference>
<evidence type="ECO:0000259" key="6">
    <source>
        <dbReference type="Pfam" id="PF03738"/>
    </source>
</evidence>
<dbReference type="AlphaFoldDB" id="F0R6U9"/>
<dbReference type="InterPro" id="IPR016185">
    <property type="entry name" value="PreATP-grasp_dom_sf"/>
</dbReference>
<dbReference type="RefSeq" id="WP_013616328.1">
    <property type="nucleotide sequence ID" value="NC_015164.1"/>
</dbReference>
<evidence type="ECO:0000256" key="2">
    <source>
        <dbReference type="ARBA" id="ARBA00022723"/>
    </source>
</evidence>
<organism evidence="7 8">
    <name type="scientific">Phocaeicola salanitronis (strain DSM 18170 / JCM 13657 / CCUG 60908 / BL78)</name>
    <name type="common">Bacteroides salanitronis</name>
    <dbReference type="NCBI Taxonomy" id="667015"/>
    <lineage>
        <taxon>Bacteria</taxon>
        <taxon>Pseudomonadati</taxon>
        <taxon>Bacteroidota</taxon>
        <taxon>Bacteroidia</taxon>
        <taxon>Bacteroidales</taxon>
        <taxon>Bacteroidaceae</taxon>
        <taxon>Phocaeicola</taxon>
    </lineage>
</organism>
<dbReference type="Gene3D" id="3.30.1490.330">
    <property type="match status" value="1"/>
</dbReference>
<dbReference type="SUPFAM" id="SSF52440">
    <property type="entry name" value="PreATP-grasp domain"/>
    <property type="match status" value="1"/>
</dbReference>
<dbReference type="KEGG" id="bsa:Bacsa_0255"/>
<proteinExistence type="predicted"/>
<dbReference type="EMBL" id="CP002530">
    <property type="protein sequence ID" value="ADY34866.1"/>
    <property type="molecule type" value="Genomic_DNA"/>
</dbReference>
<keyword evidence="8" id="KW-1185">Reference proteome</keyword>